<dbReference type="EMBL" id="JBHSMJ010000040">
    <property type="protein sequence ID" value="MFC5451788.1"/>
    <property type="molecule type" value="Genomic_DNA"/>
</dbReference>
<sequence length="148" mass="16327">MTWMEISAISAAAAFIILVFFAVRMLLAATQTLSKLKETIDQSKASLARTTEQTDLLLKQVGQLTEDAHAQVKVLKSTFHSIDQAGTAIGDVAAALRNATRVLNQSIHGAEQVIHTHQKRVQDAIEWATTGIELWHKWQAHRNAKSDT</sequence>
<dbReference type="Proteomes" id="UP001596044">
    <property type="component" value="Unassembled WGS sequence"/>
</dbReference>
<dbReference type="Pfam" id="PF06103">
    <property type="entry name" value="DUF948"/>
    <property type="match status" value="1"/>
</dbReference>
<reference evidence="2" key="1">
    <citation type="journal article" date="2019" name="Int. J. Syst. Evol. Microbiol.">
        <title>The Global Catalogue of Microorganisms (GCM) 10K type strain sequencing project: providing services to taxonomists for standard genome sequencing and annotation.</title>
        <authorList>
            <consortium name="The Broad Institute Genomics Platform"/>
            <consortium name="The Broad Institute Genome Sequencing Center for Infectious Disease"/>
            <person name="Wu L."/>
            <person name="Ma J."/>
        </authorList>
    </citation>
    <scope>NUCLEOTIDE SEQUENCE [LARGE SCALE GENOMIC DNA]</scope>
    <source>
        <strain evidence="2">KACC 11904</strain>
    </source>
</reference>
<organism evidence="1 2">
    <name type="scientific">Paenibacillus aestuarii</name>
    <dbReference type="NCBI Taxonomy" id="516965"/>
    <lineage>
        <taxon>Bacteria</taxon>
        <taxon>Bacillati</taxon>
        <taxon>Bacillota</taxon>
        <taxon>Bacilli</taxon>
        <taxon>Bacillales</taxon>
        <taxon>Paenibacillaceae</taxon>
        <taxon>Paenibacillus</taxon>
    </lineage>
</organism>
<evidence type="ECO:0000313" key="2">
    <source>
        <dbReference type="Proteomes" id="UP001596044"/>
    </source>
</evidence>
<gene>
    <name evidence="1" type="ORF">ACFPOG_26660</name>
</gene>
<dbReference type="RefSeq" id="WP_270880005.1">
    <property type="nucleotide sequence ID" value="NZ_JAQFVF010000027.1"/>
</dbReference>
<dbReference type="InterPro" id="IPR009293">
    <property type="entry name" value="UPF0478"/>
</dbReference>
<evidence type="ECO:0000313" key="1">
    <source>
        <dbReference type="EMBL" id="MFC5451788.1"/>
    </source>
</evidence>
<dbReference type="PANTHER" id="PTHR40070">
    <property type="entry name" value="UPF0478 PROTEIN YTXG"/>
    <property type="match status" value="1"/>
</dbReference>
<accession>A0ABW0KEB4</accession>
<proteinExistence type="predicted"/>
<keyword evidence="2" id="KW-1185">Reference proteome</keyword>
<comment type="caution">
    <text evidence="1">The sequence shown here is derived from an EMBL/GenBank/DDBJ whole genome shotgun (WGS) entry which is preliminary data.</text>
</comment>
<name>A0ABW0KEB4_9BACL</name>
<dbReference type="PANTHER" id="PTHR40070:SF1">
    <property type="entry name" value="UPF0478 PROTEIN YTXG"/>
    <property type="match status" value="1"/>
</dbReference>
<protein>
    <submittedName>
        <fullName evidence="1">DUF948 domain-containing protein</fullName>
    </submittedName>
</protein>